<dbReference type="PANTHER" id="PTHR15537:SF2">
    <property type="entry name" value="F-BOX ONLY PROTEIN 7"/>
    <property type="match status" value="1"/>
</dbReference>
<sequence>MKLRLKFLNKFHVFETTSTDSTLSEIFESVSKVFGLRRNNVQISLNAKDYYDSNSSHRRISELGIVSGDIIYVRSLEKLDDIRQSLEAELAVPIFRLAGDLISSQQYSPIYFMAIPLYIFATDKGLNSLDNIGQYYQRVSSVMRLTFAYPEVDSNKVVFTLFQNGNMTSIAASVQDLPIRKQLILQTKYYLINQESIDQSIANKLNLLYRRLRLLSIRIKDELIEPILLALHSEFNLHSRIHLCNLPNELLYEILSYLPLSSLGSLMLCNHELYNRIRNCNIVWRIQLAKLDAKKKPVLYAALSRQQQCEEGEQSQRYCALNENQQNRNELNSHVNDGIITCFNTSSISSLTSTDSDCPIINDQAKENEAYERFLARHKSLSIQRRHCSLSPNFV</sequence>
<dbReference type="GO" id="GO:0019901">
    <property type="term" value="F:protein kinase binding"/>
    <property type="evidence" value="ECO:0007669"/>
    <property type="project" value="InterPro"/>
</dbReference>
<dbReference type="GO" id="GO:1903599">
    <property type="term" value="P:positive regulation of autophagy of mitochondrion"/>
    <property type="evidence" value="ECO:0007669"/>
    <property type="project" value="TreeGrafter"/>
</dbReference>
<dbReference type="InterPro" id="IPR001810">
    <property type="entry name" value="F-box_dom"/>
</dbReference>
<organism evidence="2 3">
    <name type="scientific">Schistosoma mekongi</name>
    <name type="common">Parasitic worm</name>
    <dbReference type="NCBI Taxonomy" id="38744"/>
    <lineage>
        <taxon>Eukaryota</taxon>
        <taxon>Metazoa</taxon>
        <taxon>Spiralia</taxon>
        <taxon>Lophotrochozoa</taxon>
        <taxon>Platyhelminthes</taxon>
        <taxon>Trematoda</taxon>
        <taxon>Digenea</taxon>
        <taxon>Strigeidida</taxon>
        <taxon>Schistosomatoidea</taxon>
        <taxon>Schistosomatidae</taxon>
        <taxon>Schistosoma</taxon>
    </lineage>
</organism>
<dbReference type="InterPro" id="IPR036047">
    <property type="entry name" value="F-box-like_dom_sf"/>
</dbReference>
<keyword evidence="3" id="KW-1185">Reference proteome</keyword>
<dbReference type="Gene3D" id="3.40.1000.30">
    <property type="match status" value="1"/>
</dbReference>
<accession>A0AAE1Z694</accession>
<protein>
    <recommendedName>
        <fullName evidence="1">F-box domain-containing protein</fullName>
    </recommendedName>
</protein>
<evidence type="ECO:0000313" key="2">
    <source>
        <dbReference type="EMBL" id="KAK4468320.1"/>
    </source>
</evidence>
<dbReference type="Pfam" id="PF00646">
    <property type="entry name" value="F-box"/>
    <property type="match status" value="1"/>
</dbReference>
<evidence type="ECO:0000259" key="1">
    <source>
        <dbReference type="PROSITE" id="PS50181"/>
    </source>
</evidence>
<comment type="caution">
    <text evidence="2">The sequence shown here is derived from an EMBL/GenBank/DDBJ whole genome shotgun (WGS) entry which is preliminary data.</text>
</comment>
<feature type="domain" description="F-box" evidence="1">
    <location>
        <begin position="240"/>
        <end position="287"/>
    </location>
</feature>
<dbReference type="SUPFAM" id="SSF81383">
    <property type="entry name" value="F-box domain"/>
    <property type="match status" value="1"/>
</dbReference>
<dbReference type="InterPro" id="IPR047118">
    <property type="entry name" value="Fbxo7"/>
</dbReference>
<dbReference type="Proteomes" id="UP001292079">
    <property type="component" value="Unassembled WGS sequence"/>
</dbReference>
<dbReference type="SMART" id="SM00256">
    <property type="entry name" value="FBOX"/>
    <property type="match status" value="1"/>
</dbReference>
<dbReference type="SUPFAM" id="SSF54236">
    <property type="entry name" value="Ubiquitin-like"/>
    <property type="match status" value="1"/>
</dbReference>
<evidence type="ECO:0000313" key="3">
    <source>
        <dbReference type="Proteomes" id="UP001292079"/>
    </source>
</evidence>
<dbReference type="CDD" id="cd09917">
    <property type="entry name" value="F-box_SF"/>
    <property type="match status" value="1"/>
</dbReference>
<reference evidence="2" key="2">
    <citation type="journal article" date="2023" name="Infect Dis Poverty">
        <title>Chromosome-scale genome of the human blood fluke Schistosoma mekongi and its implications for public health.</title>
        <authorList>
            <person name="Zhou M."/>
            <person name="Xu L."/>
            <person name="Xu D."/>
            <person name="Chen W."/>
            <person name="Khan J."/>
            <person name="Hu Y."/>
            <person name="Huang H."/>
            <person name="Wei H."/>
            <person name="Zhang Y."/>
            <person name="Chusongsang P."/>
            <person name="Tanasarnprasert K."/>
            <person name="Hu X."/>
            <person name="Limpanont Y."/>
            <person name="Lv Z."/>
        </authorList>
    </citation>
    <scope>NUCLEOTIDE SEQUENCE</scope>
    <source>
        <strain evidence="2">LV_2022a</strain>
    </source>
</reference>
<proteinExistence type="predicted"/>
<dbReference type="InterPro" id="IPR029071">
    <property type="entry name" value="Ubiquitin-like_domsf"/>
</dbReference>
<reference evidence="2" key="1">
    <citation type="submission" date="2022-04" db="EMBL/GenBank/DDBJ databases">
        <authorList>
            <person name="Xu L."/>
            <person name="Lv Z."/>
        </authorList>
    </citation>
    <scope>NUCLEOTIDE SEQUENCE</scope>
    <source>
        <strain evidence="2">LV_2022a</strain>
    </source>
</reference>
<dbReference type="AlphaFoldDB" id="A0AAE1Z694"/>
<dbReference type="EMBL" id="JALJAT010000007">
    <property type="protein sequence ID" value="KAK4468320.1"/>
    <property type="molecule type" value="Genomic_DNA"/>
</dbReference>
<gene>
    <name evidence="2" type="ORF">MN116_008116</name>
</gene>
<name>A0AAE1Z694_SCHME</name>
<dbReference type="PANTHER" id="PTHR15537">
    <property type="entry name" value="F-BOX ONLY PROTEIN 7"/>
    <property type="match status" value="1"/>
</dbReference>
<dbReference type="PROSITE" id="PS50181">
    <property type="entry name" value="FBOX"/>
    <property type="match status" value="1"/>
</dbReference>
<dbReference type="Gene3D" id="3.10.20.90">
    <property type="entry name" value="Phosphatidylinositol 3-kinase Catalytic Subunit, Chain A, domain 1"/>
    <property type="match status" value="1"/>
</dbReference>